<comment type="caution">
    <text evidence="2">The sequence shown here is derived from an EMBL/GenBank/DDBJ whole genome shotgun (WGS) entry which is preliminary data.</text>
</comment>
<gene>
    <name evidence="2" type="ORF">H9Q13_14325</name>
</gene>
<accession>A0ABR7XJ65</accession>
<keyword evidence="3" id="KW-1185">Reference proteome</keyword>
<dbReference type="InterPro" id="IPR030959">
    <property type="entry name" value="GWxTD_dom"/>
</dbReference>
<sequence>MHHAHYAAHDSLYLIFRFEDLKQLLDLQQSATRIDFVIRAGNTERDMLLLRDTVQITASHKVQGEGSLEVPVKIPANHVTAGNSMQVRLWLKLAGQERLGTSHRLYLNPEMLQKDYLMVRANSGRPVFRGFATTADKLVLWRSNDTTAQPLPIRLFNPAFQPALPPMSAKQEPAPASQLPVADTIRLQTGDTIRLQQEGLYLFGADMPGQSGLLVQEGAYPLVTRVQDLIPPLIYLTTSAERETLYSAKNQKIAVDNFWMRVAKDKSLARELIRTYYTRVENANRLYTSYKPGWATDRGMIYIVYGKPNNISVSGDSETWIYRESEATPYVKFVFTKKENNFTENHFELIRNREYEEHWYSTVAKWRAGITNL</sequence>
<name>A0ABR7XJ65_9BACT</name>
<reference evidence="2 3" key="1">
    <citation type="submission" date="2020-09" db="EMBL/GenBank/DDBJ databases">
        <title>Genome sequencing and assembly of Pontibacter sp.</title>
        <authorList>
            <person name="Chhetri G."/>
        </authorList>
    </citation>
    <scope>NUCLEOTIDE SEQUENCE [LARGE SCALE GENOMIC DNA]</scope>
    <source>
        <strain evidence="2 3">JH31</strain>
    </source>
</reference>
<dbReference type="Pfam" id="PF20094">
    <property type="entry name" value="GWxTD_dom"/>
    <property type="match status" value="1"/>
</dbReference>
<dbReference type="Proteomes" id="UP000625551">
    <property type="component" value="Unassembled WGS sequence"/>
</dbReference>
<organism evidence="2 3">
    <name type="scientific">Pontibacter aquaedesilientis</name>
    <dbReference type="NCBI Taxonomy" id="2766980"/>
    <lineage>
        <taxon>Bacteria</taxon>
        <taxon>Pseudomonadati</taxon>
        <taxon>Bacteroidota</taxon>
        <taxon>Cytophagia</taxon>
        <taxon>Cytophagales</taxon>
        <taxon>Hymenobacteraceae</taxon>
        <taxon>Pontibacter</taxon>
    </lineage>
</organism>
<feature type="domain" description="GWxTD" evidence="1">
    <location>
        <begin position="199"/>
        <end position="367"/>
    </location>
</feature>
<proteinExistence type="predicted"/>
<protein>
    <submittedName>
        <fullName evidence="2">GWxTD domain-containing protein</fullName>
    </submittedName>
</protein>
<evidence type="ECO:0000259" key="1">
    <source>
        <dbReference type="Pfam" id="PF20094"/>
    </source>
</evidence>
<dbReference type="EMBL" id="JACXAJ010000007">
    <property type="protein sequence ID" value="MBD1398344.1"/>
    <property type="molecule type" value="Genomic_DNA"/>
</dbReference>
<evidence type="ECO:0000313" key="3">
    <source>
        <dbReference type="Proteomes" id="UP000625551"/>
    </source>
</evidence>
<dbReference type="NCBIfam" id="TIGR04514">
    <property type="entry name" value="GWxTD_dom"/>
    <property type="match status" value="1"/>
</dbReference>
<evidence type="ECO:0000313" key="2">
    <source>
        <dbReference type="EMBL" id="MBD1398344.1"/>
    </source>
</evidence>